<evidence type="ECO:0000256" key="3">
    <source>
        <dbReference type="ARBA" id="ARBA00022679"/>
    </source>
</evidence>
<evidence type="ECO:0000313" key="5">
    <source>
        <dbReference type="EMBL" id="ORC86102.1"/>
    </source>
</evidence>
<keyword evidence="3 5" id="KW-0808">Transferase</keyword>
<dbReference type="PANTHER" id="PTHR10730">
    <property type="entry name" value="PROCOLLAGEN-LYSINE,2-OXOGLUTARATE 5-DIOXYGENASE/GLYCOSYLTRANSFERASE 25 FAMILY MEMBER"/>
    <property type="match status" value="1"/>
</dbReference>
<dbReference type="GO" id="GO:0016740">
    <property type="term" value="F:transferase activity"/>
    <property type="evidence" value="ECO:0007669"/>
    <property type="project" value="UniProtKB-KW"/>
</dbReference>
<comment type="similarity">
    <text evidence="1">Belongs to the glycosyltransferase 25 family.</text>
</comment>
<evidence type="ECO:0000259" key="4">
    <source>
        <dbReference type="Pfam" id="PF01755"/>
    </source>
</evidence>
<keyword evidence="2" id="KW-0328">Glycosyltransferase</keyword>
<name>A0A1X0NN04_9TRYP</name>
<feature type="domain" description="Glycosyl transferase family 25" evidence="4">
    <location>
        <begin position="14"/>
        <end position="149"/>
    </location>
</feature>
<proteinExistence type="inferred from homology"/>
<dbReference type="RefSeq" id="XP_028880168.1">
    <property type="nucleotide sequence ID" value="XM_029028465.1"/>
</dbReference>
<keyword evidence="6" id="KW-1185">Reference proteome</keyword>
<evidence type="ECO:0000256" key="2">
    <source>
        <dbReference type="ARBA" id="ARBA00022676"/>
    </source>
</evidence>
<dbReference type="PANTHER" id="PTHR10730:SF53">
    <property type="entry name" value="GLYCOSYLTRANSFERASE 25 FAMILY MEMBER"/>
    <property type="match status" value="1"/>
</dbReference>
<dbReference type="InterPro" id="IPR002654">
    <property type="entry name" value="Glyco_trans_25"/>
</dbReference>
<reference evidence="5 6" key="1">
    <citation type="submission" date="2017-03" db="EMBL/GenBank/DDBJ databases">
        <title>An alternative strategy for trypanosome survival in the mammalian bloodstream revealed through genome and transcriptome analysis of the ubiquitous bovine parasite Trypanosoma (Megatrypanum) theileri.</title>
        <authorList>
            <person name="Kelly S."/>
            <person name="Ivens A."/>
            <person name="Mott A."/>
            <person name="O'Neill E."/>
            <person name="Emms D."/>
            <person name="Macleod O."/>
            <person name="Voorheis P."/>
            <person name="Matthews J."/>
            <person name="Matthews K."/>
            <person name="Carrington M."/>
        </authorList>
    </citation>
    <scope>NUCLEOTIDE SEQUENCE [LARGE SCALE GENOMIC DNA]</scope>
    <source>
        <strain evidence="5">Edinburgh</strain>
    </source>
</reference>
<dbReference type="Pfam" id="PF01755">
    <property type="entry name" value="Glyco_transf_25"/>
    <property type="match status" value="1"/>
</dbReference>
<dbReference type="InterPro" id="IPR050757">
    <property type="entry name" value="Collagen_mod_GT25"/>
</dbReference>
<protein>
    <submittedName>
        <fullName evidence="5">Putative glycosyl transferase-like protein</fullName>
    </submittedName>
</protein>
<organism evidence="5 6">
    <name type="scientific">Trypanosoma theileri</name>
    <dbReference type="NCBI Taxonomy" id="67003"/>
    <lineage>
        <taxon>Eukaryota</taxon>
        <taxon>Discoba</taxon>
        <taxon>Euglenozoa</taxon>
        <taxon>Kinetoplastea</taxon>
        <taxon>Metakinetoplastina</taxon>
        <taxon>Trypanosomatida</taxon>
        <taxon>Trypanosomatidae</taxon>
        <taxon>Trypanosoma</taxon>
    </lineage>
</organism>
<dbReference type="AlphaFoldDB" id="A0A1X0NN04"/>
<gene>
    <name evidence="5" type="ORF">TM35_000301420</name>
</gene>
<dbReference type="GeneID" id="39988245"/>
<dbReference type="OrthoDB" id="47375at2759"/>
<sequence>MFRSSVYRRNIFDACYVLNLDHRTDRWAHVRRQMDRAKIQTFLHSPAKITRVSGIDGKTLDVESLYKKGIITELGYNRFLLPIEEKLFGMDLTPGAIGCALGHRKVWEMIVAEERQCALVLEDDVEFHHKFHRLLPSLWSKVPSDWGIVHLGGLDLLAGGKPPRPFIDDGIRLAYQGHRELTAYVIHQKAAQRCLELSVPMTWQVDTHISSNFEEDPVAKDKYIVDPKMYVFQPSLAIQITSLGTDVQKHPSDNPQLEDAARRMREFVAGETSVR</sequence>
<dbReference type="CDD" id="cd06532">
    <property type="entry name" value="Glyco_transf_25"/>
    <property type="match status" value="1"/>
</dbReference>
<dbReference type="Proteomes" id="UP000192257">
    <property type="component" value="Unassembled WGS sequence"/>
</dbReference>
<comment type="caution">
    <text evidence="5">The sequence shown here is derived from an EMBL/GenBank/DDBJ whole genome shotgun (WGS) entry which is preliminary data.</text>
</comment>
<dbReference type="VEuPathDB" id="TriTrypDB:TM35_000301420"/>
<dbReference type="EMBL" id="NBCO01000030">
    <property type="protein sequence ID" value="ORC86102.1"/>
    <property type="molecule type" value="Genomic_DNA"/>
</dbReference>
<accession>A0A1X0NN04</accession>
<evidence type="ECO:0000256" key="1">
    <source>
        <dbReference type="ARBA" id="ARBA00006721"/>
    </source>
</evidence>
<evidence type="ECO:0000313" key="6">
    <source>
        <dbReference type="Proteomes" id="UP000192257"/>
    </source>
</evidence>